<dbReference type="AlphaFoldDB" id="A0A0D3HZT0"/>
<dbReference type="RefSeq" id="XP_005756944.1">
    <property type="nucleotide sequence ID" value="XM_005756887.1"/>
</dbReference>
<dbReference type="Pfam" id="PF13516">
    <property type="entry name" value="LRR_6"/>
    <property type="match status" value="2"/>
</dbReference>
<dbReference type="Gene3D" id="1.10.150.50">
    <property type="entry name" value="Transcription Factor, Ets-1"/>
    <property type="match status" value="1"/>
</dbReference>
<dbReference type="GeneID" id="17250699"/>
<protein>
    <recommendedName>
        <fullName evidence="4">SAM domain-containing protein</fullName>
    </recommendedName>
</protein>
<reference evidence="2" key="2">
    <citation type="submission" date="2024-10" db="UniProtKB">
        <authorList>
            <consortium name="EnsemblProtists"/>
        </authorList>
    </citation>
    <scope>IDENTIFICATION</scope>
</reference>
<evidence type="ECO:0008006" key="4">
    <source>
        <dbReference type="Google" id="ProtNLM"/>
    </source>
</evidence>
<dbReference type="InterPro" id="IPR013761">
    <property type="entry name" value="SAM/pointed_sf"/>
</dbReference>
<dbReference type="InterPro" id="IPR053234">
    <property type="entry name" value="RPM1_Interactor"/>
</dbReference>
<keyword evidence="3" id="KW-1185">Reference proteome</keyword>
<organism evidence="2 3">
    <name type="scientific">Emiliania huxleyi (strain CCMP1516)</name>
    <dbReference type="NCBI Taxonomy" id="280463"/>
    <lineage>
        <taxon>Eukaryota</taxon>
        <taxon>Haptista</taxon>
        <taxon>Haptophyta</taxon>
        <taxon>Prymnesiophyceae</taxon>
        <taxon>Isochrysidales</taxon>
        <taxon>Noelaerhabdaceae</taxon>
        <taxon>Emiliania</taxon>
    </lineage>
</organism>
<dbReference type="InterPro" id="IPR032675">
    <property type="entry name" value="LRR_dom_sf"/>
</dbReference>
<dbReference type="SUPFAM" id="SSF52047">
    <property type="entry name" value="RNI-like"/>
    <property type="match status" value="1"/>
</dbReference>
<sequence>MVVPQENVSVPTNFALSSAELLSLQHERDAYWWLAVLFAAAAFAATDDTLREWLRSINPALQKYSIGLRDYGYENVGLLRLSNQEDFAEGLQECNVQRPHIAPLMEAFRQLMEVEVEVEQDASDSEHQGAEAPSDDDEVEEVAPPRLCSGGPLLENLPHLRALCPLNPFHAAVRPVAAPVDDNEAACPNCYCFACDAPVSACRHWRGGDPRVPAHCNAHESAEWRTQRTTAKRRRTIAQRAQASALRGNEVLTNLNLIDNSIGGEGAKALVSALRVKGVLKALKIGGNDLGDEGAKAIRDAVSGQEGFELYM</sequence>
<dbReference type="PANTHER" id="PTHR33443">
    <property type="entry name" value="ZGC:112980"/>
    <property type="match status" value="1"/>
</dbReference>
<dbReference type="PANTHER" id="PTHR33443:SF30">
    <property type="entry name" value="SARCOSINE DEHYDROGENASE-2C PROTEIN"/>
    <property type="match status" value="1"/>
</dbReference>
<name>A0A0D3HZT0_EMIH1</name>
<dbReference type="KEGG" id="ehx:EMIHUDRAFT_220990"/>
<evidence type="ECO:0000256" key="1">
    <source>
        <dbReference type="SAM" id="MobiDB-lite"/>
    </source>
</evidence>
<evidence type="ECO:0000313" key="3">
    <source>
        <dbReference type="Proteomes" id="UP000013827"/>
    </source>
</evidence>
<reference evidence="3" key="1">
    <citation type="journal article" date="2013" name="Nature">
        <title>Pan genome of the phytoplankton Emiliania underpins its global distribution.</title>
        <authorList>
            <person name="Read B.A."/>
            <person name="Kegel J."/>
            <person name="Klute M.J."/>
            <person name="Kuo A."/>
            <person name="Lefebvre S.C."/>
            <person name="Maumus F."/>
            <person name="Mayer C."/>
            <person name="Miller J."/>
            <person name="Monier A."/>
            <person name="Salamov A."/>
            <person name="Young J."/>
            <person name="Aguilar M."/>
            <person name="Claverie J.M."/>
            <person name="Frickenhaus S."/>
            <person name="Gonzalez K."/>
            <person name="Herman E.K."/>
            <person name="Lin Y.C."/>
            <person name="Napier J."/>
            <person name="Ogata H."/>
            <person name="Sarno A.F."/>
            <person name="Shmutz J."/>
            <person name="Schroeder D."/>
            <person name="de Vargas C."/>
            <person name="Verret F."/>
            <person name="von Dassow P."/>
            <person name="Valentin K."/>
            <person name="Van de Peer Y."/>
            <person name="Wheeler G."/>
            <person name="Dacks J.B."/>
            <person name="Delwiche C.F."/>
            <person name="Dyhrman S.T."/>
            <person name="Glockner G."/>
            <person name="John U."/>
            <person name="Richards T."/>
            <person name="Worden A.Z."/>
            <person name="Zhang X."/>
            <person name="Grigoriev I.V."/>
            <person name="Allen A.E."/>
            <person name="Bidle K."/>
            <person name="Borodovsky M."/>
            <person name="Bowler C."/>
            <person name="Brownlee C."/>
            <person name="Cock J.M."/>
            <person name="Elias M."/>
            <person name="Gladyshev V.N."/>
            <person name="Groth M."/>
            <person name="Guda C."/>
            <person name="Hadaegh A."/>
            <person name="Iglesias-Rodriguez M.D."/>
            <person name="Jenkins J."/>
            <person name="Jones B.M."/>
            <person name="Lawson T."/>
            <person name="Leese F."/>
            <person name="Lindquist E."/>
            <person name="Lobanov A."/>
            <person name="Lomsadze A."/>
            <person name="Malik S.B."/>
            <person name="Marsh M.E."/>
            <person name="Mackinder L."/>
            <person name="Mock T."/>
            <person name="Mueller-Roeber B."/>
            <person name="Pagarete A."/>
            <person name="Parker M."/>
            <person name="Probert I."/>
            <person name="Quesneville H."/>
            <person name="Raines C."/>
            <person name="Rensing S.A."/>
            <person name="Riano-Pachon D.M."/>
            <person name="Richier S."/>
            <person name="Rokitta S."/>
            <person name="Shiraiwa Y."/>
            <person name="Soanes D.M."/>
            <person name="van der Giezen M."/>
            <person name="Wahlund T.M."/>
            <person name="Williams B."/>
            <person name="Wilson W."/>
            <person name="Wolfe G."/>
            <person name="Wurch L.L."/>
        </authorList>
    </citation>
    <scope>NUCLEOTIDE SEQUENCE</scope>
</reference>
<accession>A0A0D3HZT0</accession>
<dbReference type="EnsemblProtists" id="EOD04515">
    <property type="protein sequence ID" value="EOD04515"/>
    <property type="gene ID" value="EMIHUDRAFT_220990"/>
</dbReference>
<dbReference type="HOGENOM" id="CLU_892636_0_0_1"/>
<dbReference type="SMART" id="SM00368">
    <property type="entry name" value="LRR_RI"/>
    <property type="match status" value="2"/>
</dbReference>
<proteinExistence type="predicted"/>
<evidence type="ECO:0000313" key="2">
    <source>
        <dbReference type="EnsemblProtists" id="EOD04515"/>
    </source>
</evidence>
<feature type="region of interest" description="Disordered" evidence="1">
    <location>
        <begin position="118"/>
        <end position="142"/>
    </location>
</feature>
<dbReference type="Proteomes" id="UP000013827">
    <property type="component" value="Unassembled WGS sequence"/>
</dbReference>
<dbReference type="PaxDb" id="2903-EOD04515"/>
<dbReference type="Gene3D" id="3.80.10.10">
    <property type="entry name" value="Ribonuclease Inhibitor"/>
    <property type="match status" value="1"/>
</dbReference>
<dbReference type="InterPro" id="IPR001611">
    <property type="entry name" value="Leu-rich_rpt"/>
</dbReference>